<dbReference type="InterPro" id="IPR013382">
    <property type="entry name" value="CRISPR-assoc_prot_Cse2"/>
</dbReference>
<sequence>MSDFAQDFVAHLVQLRKGNSGAMAVLRRSLSFSPGAYPPAYPFVERFVPSKRHPQDARRLALYVVAGLFALHPVSADRSLSSSLGELMQRRESASIEKRFIALLGADPETLPVYLRQVITLLAADDLGLDYARLLNDLSFYLNTWLDPEHRDRIRQRWARDFYRALTQDAHSPTTTQE</sequence>
<proteinExistence type="predicted"/>
<dbReference type="Pfam" id="PF09485">
    <property type="entry name" value="CRISPR_Cse2"/>
    <property type="match status" value="1"/>
</dbReference>
<dbReference type="Proteomes" id="UP001472978">
    <property type="component" value="Unassembled WGS sequence"/>
</dbReference>
<dbReference type="CDD" id="cd09731">
    <property type="entry name" value="Cse2_I-E"/>
    <property type="match status" value="1"/>
</dbReference>
<reference evidence="1 2" key="1">
    <citation type="submission" date="2024-05" db="EMBL/GenBank/DDBJ databases">
        <title>Halomonas sp. CS7 16S ribosomal RNA gene Genome sequencing and assembly.</title>
        <authorList>
            <person name="Yook S."/>
        </authorList>
    </citation>
    <scope>NUCLEOTIDE SEQUENCE [LARGE SCALE GENOMIC DNA]</scope>
    <source>
        <strain evidence="1 2">CS7</strain>
    </source>
</reference>
<organism evidence="1 2">
    <name type="scientific">Halomonas pelophila</name>
    <dbReference type="NCBI Taxonomy" id="3151122"/>
    <lineage>
        <taxon>Bacteria</taxon>
        <taxon>Pseudomonadati</taxon>
        <taxon>Pseudomonadota</taxon>
        <taxon>Gammaproteobacteria</taxon>
        <taxon>Oceanospirillales</taxon>
        <taxon>Halomonadaceae</taxon>
        <taxon>Halomonas</taxon>
    </lineage>
</organism>
<gene>
    <name evidence="1" type="primary">casB</name>
    <name evidence="1" type="synonym">cse2</name>
    <name evidence="1" type="ORF">ABE957_10355</name>
</gene>
<keyword evidence="2" id="KW-1185">Reference proteome</keyword>
<dbReference type="EMBL" id="JBEGCI010000008">
    <property type="protein sequence ID" value="MEQ6889073.1"/>
    <property type="molecule type" value="Genomic_DNA"/>
</dbReference>
<accession>A0ABV1N5R0</accession>
<dbReference type="NCBIfam" id="TIGR02548">
    <property type="entry name" value="casB_cse2"/>
    <property type="match status" value="1"/>
</dbReference>
<evidence type="ECO:0000313" key="1">
    <source>
        <dbReference type="EMBL" id="MEQ6889073.1"/>
    </source>
</evidence>
<protein>
    <submittedName>
        <fullName evidence="1">Type I-E CRISPR-associated protein Cse2/CasB</fullName>
    </submittedName>
</protein>
<dbReference type="RefSeq" id="WP_349758603.1">
    <property type="nucleotide sequence ID" value="NZ_JBEGCI010000008.1"/>
</dbReference>
<dbReference type="Gene3D" id="1.10.520.40">
    <property type="entry name" value="CRISPR-associated protein Cse2"/>
    <property type="match status" value="1"/>
</dbReference>
<evidence type="ECO:0000313" key="2">
    <source>
        <dbReference type="Proteomes" id="UP001472978"/>
    </source>
</evidence>
<comment type="caution">
    <text evidence="1">The sequence shown here is derived from an EMBL/GenBank/DDBJ whole genome shotgun (WGS) entry which is preliminary data.</text>
</comment>
<name>A0ABV1N5R0_9GAMM</name>
<dbReference type="InterPro" id="IPR038287">
    <property type="entry name" value="Cse2_sf"/>
</dbReference>